<keyword evidence="8" id="KW-1185">Reference proteome</keyword>
<evidence type="ECO:0000313" key="8">
    <source>
        <dbReference type="Proteomes" id="UP001524460"/>
    </source>
</evidence>
<proteinExistence type="predicted"/>
<evidence type="ECO:0000256" key="5">
    <source>
        <dbReference type="ARBA" id="ARBA00023136"/>
    </source>
</evidence>
<comment type="subcellular location">
    <subcellularLocation>
        <location evidence="1">Cell membrane</location>
        <topology evidence="1">Multi-pass membrane protein</topology>
    </subcellularLocation>
</comment>
<keyword evidence="5 6" id="KW-0472">Membrane</keyword>
<dbReference type="InterPro" id="IPR005171">
    <property type="entry name" value="Cyt_c_oxidase_su4_prok"/>
</dbReference>
<feature type="transmembrane region" description="Helical" evidence="6">
    <location>
        <begin position="47"/>
        <end position="66"/>
    </location>
</feature>
<evidence type="ECO:0000256" key="3">
    <source>
        <dbReference type="ARBA" id="ARBA00022692"/>
    </source>
</evidence>
<dbReference type="RefSeq" id="WP_255044948.1">
    <property type="nucleotide sequence ID" value="NZ_JANEYT010000093.1"/>
</dbReference>
<name>A0ABT1N805_9GAMM</name>
<evidence type="ECO:0000256" key="2">
    <source>
        <dbReference type="ARBA" id="ARBA00022475"/>
    </source>
</evidence>
<evidence type="ECO:0000256" key="4">
    <source>
        <dbReference type="ARBA" id="ARBA00022989"/>
    </source>
</evidence>
<gene>
    <name evidence="7" type="ORF">NHN17_22690</name>
</gene>
<dbReference type="Proteomes" id="UP001524460">
    <property type="component" value="Unassembled WGS sequence"/>
</dbReference>
<feature type="transmembrane region" description="Helical" evidence="6">
    <location>
        <begin position="72"/>
        <end position="93"/>
    </location>
</feature>
<sequence length="108" mass="12502">MTSSTKTNTQQKHPISLYLGIWLLLFALSALSYMVDFYQLEGMLRWSLILLFMAIKAGLIACIFMHMLWERMALICTIFLPPLVLLVLIALMISEADYIFALREMFFS</sequence>
<accession>A0ABT1N805</accession>
<keyword evidence="2" id="KW-1003">Cell membrane</keyword>
<dbReference type="EMBL" id="JANEYT010000093">
    <property type="protein sequence ID" value="MCQ1060856.1"/>
    <property type="molecule type" value="Genomic_DNA"/>
</dbReference>
<keyword evidence="4 6" id="KW-1133">Transmembrane helix</keyword>
<protein>
    <submittedName>
        <fullName evidence="7">Cytochrome C oxidase subunit IV family protein</fullName>
    </submittedName>
</protein>
<reference evidence="7 8" key="1">
    <citation type="submission" date="2022-07" db="EMBL/GenBank/DDBJ databases">
        <title>Photobacterium pectinilyticum sp. nov., a marine bacterium isolated from surface seawater of Qingdao offshore.</title>
        <authorList>
            <person name="Wang X."/>
        </authorList>
    </citation>
    <scope>NUCLEOTIDE SEQUENCE [LARGE SCALE GENOMIC DNA]</scope>
    <source>
        <strain evidence="7 8">ZSDE20</strain>
    </source>
</reference>
<evidence type="ECO:0000256" key="1">
    <source>
        <dbReference type="ARBA" id="ARBA00004651"/>
    </source>
</evidence>
<comment type="caution">
    <text evidence="7">The sequence shown here is derived from an EMBL/GenBank/DDBJ whole genome shotgun (WGS) entry which is preliminary data.</text>
</comment>
<feature type="transmembrane region" description="Helical" evidence="6">
    <location>
        <begin position="15"/>
        <end position="35"/>
    </location>
</feature>
<keyword evidence="3 6" id="KW-0812">Transmembrane</keyword>
<evidence type="ECO:0000256" key="6">
    <source>
        <dbReference type="SAM" id="Phobius"/>
    </source>
</evidence>
<dbReference type="Pfam" id="PF03626">
    <property type="entry name" value="COX4_pro"/>
    <property type="match status" value="1"/>
</dbReference>
<evidence type="ECO:0000313" key="7">
    <source>
        <dbReference type="EMBL" id="MCQ1060856.1"/>
    </source>
</evidence>
<organism evidence="7 8">
    <name type="scientific">Photobacterium pectinilyticum</name>
    <dbReference type="NCBI Taxonomy" id="2906793"/>
    <lineage>
        <taxon>Bacteria</taxon>
        <taxon>Pseudomonadati</taxon>
        <taxon>Pseudomonadota</taxon>
        <taxon>Gammaproteobacteria</taxon>
        <taxon>Vibrionales</taxon>
        <taxon>Vibrionaceae</taxon>
        <taxon>Photobacterium</taxon>
    </lineage>
</organism>